<dbReference type="EMBL" id="BMZQ01000002">
    <property type="protein sequence ID" value="GHD14844.1"/>
    <property type="molecule type" value="Genomic_DNA"/>
</dbReference>
<dbReference type="InterPro" id="IPR018841">
    <property type="entry name" value="DUF2442"/>
</dbReference>
<proteinExistence type="predicted"/>
<keyword evidence="2" id="KW-1185">Reference proteome</keyword>
<dbReference type="AlphaFoldDB" id="A0A8J3DQG7"/>
<comment type="caution">
    <text evidence="1">The sequence shown here is derived from an EMBL/GenBank/DDBJ whole genome shotgun (WGS) entry which is preliminary data.</text>
</comment>
<reference evidence="1" key="1">
    <citation type="journal article" date="2014" name="Int. J. Syst. Evol. Microbiol.">
        <title>Complete genome sequence of Corynebacterium casei LMG S-19264T (=DSM 44701T), isolated from a smear-ripened cheese.</title>
        <authorList>
            <consortium name="US DOE Joint Genome Institute (JGI-PGF)"/>
            <person name="Walter F."/>
            <person name="Albersmeier A."/>
            <person name="Kalinowski J."/>
            <person name="Ruckert C."/>
        </authorList>
    </citation>
    <scope>NUCLEOTIDE SEQUENCE</scope>
    <source>
        <strain evidence="1">KCTC 42249</strain>
    </source>
</reference>
<dbReference type="Proteomes" id="UP000630142">
    <property type="component" value="Unassembled WGS sequence"/>
</dbReference>
<accession>A0A8J3DQG7</accession>
<evidence type="ECO:0008006" key="3">
    <source>
        <dbReference type="Google" id="ProtNLM"/>
    </source>
</evidence>
<evidence type="ECO:0000313" key="2">
    <source>
        <dbReference type="Proteomes" id="UP000630142"/>
    </source>
</evidence>
<name>A0A8J3DQG7_9HYPH</name>
<dbReference type="Gene3D" id="3.30.2020.40">
    <property type="entry name" value="Uncharacterised protein PF10387, DUF2442"/>
    <property type="match status" value="1"/>
</dbReference>
<evidence type="ECO:0000313" key="1">
    <source>
        <dbReference type="EMBL" id="GHD14844.1"/>
    </source>
</evidence>
<dbReference type="Pfam" id="PF10387">
    <property type="entry name" value="DUF2442"/>
    <property type="match status" value="1"/>
</dbReference>
<organism evidence="1 2">
    <name type="scientific">Tianweitania populi</name>
    <dbReference type="NCBI Taxonomy" id="1607949"/>
    <lineage>
        <taxon>Bacteria</taxon>
        <taxon>Pseudomonadati</taxon>
        <taxon>Pseudomonadota</taxon>
        <taxon>Alphaproteobacteria</taxon>
        <taxon>Hyphomicrobiales</taxon>
        <taxon>Phyllobacteriaceae</taxon>
        <taxon>Tianweitania</taxon>
    </lineage>
</organism>
<reference evidence="1" key="2">
    <citation type="submission" date="2020-09" db="EMBL/GenBank/DDBJ databases">
        <authorList>
            <person name="Sun Q."/>
            <person name="Kim S."/>
        </authorList>
    </citation>
    <scope>NUCLEOTIDE SEQUENCE</scope>
    <source>
        <strain evidence="1">KCTC 42249</strain>
    </source>
</reference>
<sequence length="83" mass="9344">MVRATEVRFDEDSFWVSLSDGRVIGVPLAWFPRLLKATPAQREGVTLSTRGLHWEDLDEDILVEGLLEGRGDRTRPRSGEHAA</sequence>
<protein>
    <recommendedName>
        <fullName evidence="3">DUF2442 domain-containing protein</fullName>
    </recommendedName>
</protein>
<gene>
    <name evidence="1" type="ORF">GCM10016234_20870</name>
</gene>
<dbReference type="RefSeq" id="WP_189503592.1">
    <property type="nucleotide sequence ID" value="NZ_BMZQ01000002.1"/>
</dbReference>